<feature type="domain" description="Thioredoxin" evidence="6">
    <location>
        <begin position="18"/>
        <end position="139"/>
    </location>
</feature>
<keyword evidence="5" id="KW-0676">Redox-active center</keyword>
<name>A0A151I385_9HYME</name>
<sequence>MQRLGIQTVRTSRTLLGSRLYTTAPAQEQVVPAAFKVQDHKDFDERVMNSKVPVIVDFFATWCNPCRMLTPRIETVVAEKQGKILLAKVDIDEHTDLALDYHVGSVPVLIAMKDGKVLERIVGLQDTDKLRQFVNKYAE</sequence>
<evidence type="ECO:0000256" key="4">
    <source>
        <dbReference type="ARBA" id="ARBA00023157"/>
    </source>
</evidence>
<dbReference type="STRING" id="520822.A0A151I385"/>
<dbReference type="OrthoDB" id="19690at2759"/>
<evidence type="ECO:0000313" key="8">
    <source>
        <dbReference type="Proteomes" id="UP000078540"/>
    </source>
</evidence>
<proteinExistence type="inferred from homology"/>
<dbReference type="InterPro" id="IPR013766">
    <property type="entry name" value="Thioredoxin_domain"/>
</dbReference>
<dbReference type="KEGG" id="acoc:108687249"/>
<dbReference type="Pfam" id="PF00085">
    <property type="entry name" value="Thioredoxin"/>
    <property type="match status" value="1"/>
</dbReference>
<dbReference type="SUPFAM" id="SSF52833">
    <property type="entry name" value="Thioredoxin-like"/>
    <property type="match status" value="1"/>
</dbReference>
<keyword evidence="8" id="KW-1185">Reference proteome</keyword>
<evidence type="ECO:0000256" key="2">
    <source>
        <dbReference type="ARBA" id="ARBA00022448"/>
    </source>
</evidence>
<dbReference type="PANTHER" id="PTHR43601:SF3">
    <property type="entry name" value="THIOREDOXIN, MITOCHONDRIAL"/>
    <property type="match status" value="1"/>
</dbReference>
<dbReference type="NCBIfam" id="TIGR01068">
    <property type="entry name" value="thioredoxin"/>
    <property type="match status" value="1"/>
</dbReference>
<evidence type="ECO:0000259" key="6">
    <source>
        <dbReference type="PROSITE" id="PS51352"/>
    </source>
</evidence>
<organism evidence="7 8">
    <name type="scientific">Atta colombica</name>
    <dbReference type="NCBI Taxonomy" id="520822"/>
    <lineage>
        <taxon>Eukaryota</taxon>
        <taxon>Metazoa</taxon>
        <taxon>Ecdysozoa</taxon>
        <taxon>Arthropoda</taxon>
        <taxon>Hexapoda</taxon>
        <taxon>Insecta</taxon>
        <taxon>Pterygota</taxon>
        <taxon>Neoptera</taxon>
        <taxon>Endopterygota</taxon>
        <taxon>Hymenoptera</taxon>
        <taxon>Apocrita</taxon>
        <taxon>Aculeata</taxon>
        <taxon>Formicoidea</taxon>
        <taxon>Formicidae</taxon>
        <taxon>Myrmicinae</taxon>
        <taxon>Atta</taxon>
    </lineage>
</organism>
<keyword evidence="4" id="KW-1015">Disulfide bond</keyword>
<accession>A0A151I385</accession>
<keyword evidence="2" id="KW-0813">Transport</keyword>
<dbReference type="GO" id="GO:0045454">
    <property type="term" value="P:cell redox homeostasis"/>
    <property type="evidence" value="ECO:0007669"/>
    <property type="project" value="TreeGrafter"/>
</dbReference>
<dbReference type="InterPro" id="IPR036249">
    <property type="entry name" value="Thioredoxin-like_sf"/>
</dbReference>
<dbReference type="Proteomes" id="UP000078540">
    <property type="component" value="Unassembled WGS sequence"/>
</dbReference>
<dbReference type="EMBL" id="KQ976507">
    <property type="protein sequence ID" value="KYM82789.1"/>
    <property type="molecule type" value="Genomic_DNA"/>
</dbReference>
<dbReference type="AlphaFoldDB" id="A0A151I385"/>
<dbReference type="GO" id="GO:0015035">
    <property type="term" value="F:protein-disulfide reductase activity"/>
    <property type="evidence" value="ECO:0007669"/>
    <property type="project" value="InterPro"/>
</dbReference>
<dbReference type="InterPro" id="IPR005746">
    <property type="entry name" value="Thioredoxin"/>
</dbReference>
<dbReference type="CDD" id="cd02947">
    <property type="entry name" value="TRX_family"/>
    <property type="match status" value="1"/>
</dbReference>
<evidence type="ECO:0000313" key="7">
    <source>
        <dbReference type="EMBL" id="KYM82789.1"/>
    </source>
</evidence>
<comment type="similarity">
    <text evidence="1">Belongs to the thioredoxin family.</text>
</comment>
<protein>
    <submittedName>
        <fullName evidence="7">Thioredoxin, mitochondrial</fullName>
    </submittedName>
</protein>
<evidence type="ECO:0000256" key="3">
    <source>
        <dbReference type="ARBA" id="ARBA00022982"/>
    </source>
</evidence>
<dbReference type="GO" id="GO:0005739">
    <property type="term" value="C:mitochondrion"/>
    <property type="evidence" value="ECO:0007669"/>
    <property type="project" value="TreeGrafter"/>
</dbReference>
<gene>
    <name evidence="7" type="ORF">ALC53_06701</name>
</gene>
<evidence type="ECO:0000256" key="5">
    <source>
        <dbReference type="ARBA" id="ARBA00023284"/>
    </source>
</evidence>
<dbReference type="PANTHER" id="PTHR43601">
    <property type="entry name" value="THIOREDOXIN, MITOCHONDRIAL"/>
    <property type="match status" value="1"/>
</dbReference>
<reference evidence="7 8" key="1">
    <citation type="submission" date="2015-09" db="EMBL/GenBank/DDBJ databases">
        <title>Atta colombica WGS genome.</title>
        <authorList>
            <person name="Nygaard S."/>
            <person name="Hu H."/>
            <person name="Boomsma J."/>
            <person name="Zhang G."/>
        </authorList>
    </citation>
    <scope>NUCLEOTIDE SEQUENCE [LARGE SCALE GENOMIC DNA]</scope>
    <source>
        <strain evidence="7">Treedump-2</strain>
        <tissue evidence="7">Whole body</tissue>
    </source>
</reference>
<dbReference type="PROSITE" id="PS51352">
    <property type="entry name" value="THIOREDOXIN_2"/>
    <property type="match status" value="1"/>
</dbReference>
<dbReference type="Gene3D" id="3.40.30.10">
    <property type="entry name" value="Glutaredoxin"/>
    <property type="match status" value="1"/>
</dbReference>
<evidence type="ECO:0000256" key="1">
    <source>
        <dbReference type="ARBA" id="ARBA00008987"/>
    </source>
</evidence>
<dbReference type="FunFam" id="3.40.30.10:FF:000001">
    <property type="entry name" value="Thioredoxin"/>
    <property type="match status" value="1"/>
</dbReference>
<keyword evidence="3" id="KW-0249">Electron transport</keyword>